<evidence type="ECO:0000256" key="9">
    <source>
        <dbReference type="ARBA" id="ARBA00022777"/>
    </source>
</evidence>
<keyword evidence="10 17" id="KW-0067">ATP-binding</keyword>
<evidence type="ECO:0000256" key="6">
    <source>
        <dbReference type="ARBA" id="ARBA00022729"/>
    </source>
</evidence>
<dbReference type="Gene3D" id="1.10.510.10">
    <property type="entry name" value="Transferase(Phosphotransferase) domain 1"/>
    <property type="match status" value="2"/>
</dbReference>
<dbReference type="InterPro" id="IPR001245">
    <property type="entry name" value="Ser-Thr/Tyr_kinase_cat_dom"/>
</dbReference>
<dbReference type="PRINTS" id="PR00109">
    <property type="entry name" value="TYRKINASE"/>
</dbReference>
<evidence type="ECO:0000256" key="2">
    <source>
        <dbReference type="ARBA" id="ARBA00012513"/>
    </source>
</evidence>
<evidence type="ECO:0000256" key="17">
    <source>
        <dbReference type="PROSITE-ProRule" id="PRU10141"/>
    </source>
</evidence>
<dbReference type="Gene3D" id="3.30.70.1230">
    <property type="entry name" value="Nucleotide cyclase"/>
    <property type="match status" value="1"/>
</dbReference>
<dbReference type="SUPFAM" id="SSF55073">
    <property type="entry name" value="Nucleotide cyclase"/>
    <property type="match status" value="1"/>
</dbReference>
<gene>
    <name evidence="21" type="primary">ck76</name>
</gene>
<dbReference type="PROSITE" id="PS00107">
    <property type="entry name" value="PROTEIN_KINASE_ATP"/>
    <property type="match status" value="2"/>
</dbReference>
<dbReference type="InterPro" id="IPR029052">
    <property type="entry name" value="Metallo-depent_PP-like"/>
</dbReference>
<evidence type="ECO:0000256" key="15">
    <source>
        <dbReference type="ARBA" id="ARBA00047899"/>
    </source>
</evidence>
<keyword evidence="3" id="KW-0723">Serine/threonine-protein kinase</keyword>
<comment type="catalytic activity">
    <reaction evidence="15">
        <text>L-threonyl-[protein] + ATP = O-phospho-L-threonyl-[protein] + ADP + H(+)</text>
        <dbReference type="Rhea" id="RHEA:46608"/>
        <dbReference type="Rhea" id="RHEA-COMP:11060"/>
        <dbReference type="Rhea" id="RHEA-COMP:11605"/>
        <dbReference type="ChEBI" id="CHEBI:15378"/>
        <dbReference type="ChEBI" id="CHEBI:30013"/>
        <dbReference type="ChEBI" id="CHEBI:30616"/>
        <dbReference type="ChEBI" id="CHEBI:61977"/>
        <dbReference type="ChEBI" id="CHEBI:456216"/>
        <dbReference type="EC" id="2.7.11.1"/>
    </reaction>
</comment>
<dbReference type="PANTHER" id="PTHR44329">
    <property type="entry name" value="SERINE/THREONINE-PROTEIN KINASE TNNI3K-RELATED"/>
    <property type="match status" value="1"/>
</dbReference>
<feature type="domain" description="Protein kinase" evidence="20">
    <location>
        <begin position="642"/>
        <end position="914"/>
    </location>
</feature>
<dbReference type="GO" id="GO:0016787">
    <property type="term" value="F:hydrolase activity"/>
    <property type="evidence" value="ECO:0007669"/>
    <property type="project" value="InterPro"/>
</dbReference>
<dbReference type="InterPro" id="IPR000719">
    <property type="entry name" value="Prot_kinase_dom"/>
</dbReference>
<keyword evidence="22" id="KW-1185">Reference proteome</keyword>
<proteinExistence type="predicted"/>
<keyword evidence="12 19" id="KW-0472">Membrane</keyword>
<feature type="compositionally biased region" description="Low complexity" evidence="18">
    <location>
        <begin position="918"/>
        <end position="931"/>
    </location>
</feature>
<evidence type="ECO:0000256" key="10">
    <source>
        <dbReference type="ARBA" id="ARBA00022840"/>
    </source>
</evidence>
<dbReference type="GO" id="GO:0004674">
    <property type="term" value="F:protein serine/threonine kinase activity"/>
    <property type="evidence" value="ECO:0007669"/>
    <property type="project" value="UniProtKB-KW"/>
</dbReference>
<keyword evidence="8 17" id="KW-0547">Nucleotide-binding</keyword>
<dbReference type="InterPro" id="IPR029787">
    <property type="entry name" value="Nucleotide_cyclase"/>
</dbReference>
<evidence type="ECO:0000256" key="11">
    <source>
        <dbReference type="ARBA" id="ARBA00022989"/>
    </source>
</evidence>
<sequence>MQGLLLCFFLVLGSSCAFNLTLMHSGETFSQITAIDANYNPCLPVNGTYLSQTGPCWGGMDRRQGLIKQVRNYASNTLLVDSGSLFTHSLFWIVYNSTSSATYYKNMGYDAVSLSIYEFITELDYLTYFSNYLEPGTKLVASNLYNVNATLNITVAPYLVVEYAGGERVAYTSTLVKSIGSLFRDPGTINSYDELSSMLATVGELENMGVNKIIAAISSKDMLESIVPYVPGIDVVILPDVYYANDPQPGLETASATYPQVRYMPWKQPLLVVGCGSYAVNLGVLNLTFDSNGVITAYQGNSVQLSDLVPSDPTTFALVQADYQGMVNALGDTIGLASVDIEYQGQCVFSECAIGDWSVDVLRNMGKTQVGLFNGGSIYGKLASGSISLGEVLKVFPFVSNNQVWTLTLDGYSLLQALEHSVSLANDTSLGINADIGRFFQVSGLNFTWNPKQPVGLRVVDVWVEEEPEKWSLLQYRKLYNITTLDFTVQGGDEYTVFLENGTNIVNTGFYALTPLEEALSKTLNKRSPLSTVVDGRIQASNLSRVACISGGNTMCNGNGYCLQGACICTVAQASGPLCSLYYTDGSSGSLSTGSIVGIVVGVSAFAVVLLFVSMLVVFLLSVFYVSRRKESEDWLIGLNELEIGENLGSGGFGEVNKALWKGTEVAVKMLHEKNSLSNEKRKAFADEIRVMARLRHPNVVLFMAASNKPPRMFIVMEWMALGSLFDLLHNDLVPSIPPALVIRMMFQAAKGMHFLHSSDIIHGDFKSLNLLLDSKWNVKVSDFGLTKFKHSLKKTRNIDEAVAGSVQWMSPESLNAAGEENYDSEINLAELTRSDVYSFGVVMWEVITRKAPYEGWLPAQVAVAVIRDNIRPNLGSDLRKEHPQYVEYINLMEECWATDPAMRPVFLDIMGFLQSEGNVSESSGTESSETYMRSSSYTPYKTRIREKNSEASSSTTTSEPLPIHHIKPPRGNVTFVICDLAHFDQVWQEDPYGADRTIHEYVKAVRRLAAERSAYIFSDAEKHSGGTVMLAFSLSSLALNFALSLQEEVRESAPTSRVSLSLMGEVGFSSDGYDKEAYSEACRLNTLCPCSGVAISLELVDEIKDQELILREDHALILSQGGEEQVEERGQLGICSSNACQWIIAHEHITVDKVIGEGSYGSVSKGTYKKQEVAIKRFLVSGRVSDDALCNMRREAAILYGLDHPNVVKMLGMVISQRLIVMELVKKGSLKDVLLNQSIKLPWNLRIFLLKGAAMGIKYLHDSDIVHRDVKSSNLLVDEYWNVKVADFGFATMIKEQATMTKCGTPAWSAPEILLNKKYNEKADVYSFAIVMWEVLTRSSPYPNKNPFNLGVDVIKGERPHIPQDADARFSEFMQRCWSEKPKDRPNMEKVVMFLNSYEDNSV</sequence>
<evidence type="ECO:0000256" key="13">
    <source>
        <dbReference type="ARBA" id="ARBA00023170"/>
    </source>
</evidence>
<evidence type="ECO:0000256" key="16">
    <source>
        <dbReference type="ARBA" id="ARBA00048679"/>
    </source>
</evidence>
<feature type="binding site" evidence="17">
    <location>
        <position position="669"/>
    </location>
    <ligand>
        <name>ATP</name>
        <dbReference type="ChEBI" id="CHEBI:30616"/>
    </ligand>
</feature>
<dbReference type="PANTHER" id="PTHR44329:SF298">
    <property type="entry name" value="MIXED LINEAGE KINASE DOMAIN-LIKE PROTEIN"/>
    <property type="match status" value="1"/>
</dbReference>
<dbReference type="CDD" id="cd13999">
    <property type="entry name" value="STKc_MAP3K-like"/>
    <property type="match status" value="2"/>
</dbReference>
<keyword evidence="13" id="KW-0675">Receptor</keyword>
<dbReference type="GO" id="GO:0009166">
    <property type="term" value="P:nucleotide catabolic process"/>
    <property type="evidence" value="ECO:0007669"/>
    <property type="project" value="InterPro"/>
</dbReference>
<evidence type="ECO:0000256" key="3">
    <source>
        <dbReference type="ARBA" id="ARBA00022527"/>
    </source>
</evidence>
<dbReference type="PROSITE" id="PS00108">
    <property type="entry name" value="PROTEIN_KINASE_ST"/>
    <property type="match status" value="2"/>
</dbReference>
<keyword evidence="14" id="KW-0325">Glycoprotein</keyword>
<dbReference type="GO" id="GO:0005524">
    <property type="term" value="F:ATP binding"/>
    <property type="evidence" value="ECO:0007669"/>
    <property type="project" value="UniProtKB-UniRule"/>
</dbReference>
<evidence type="ECO:0000256" key="1">
    <source>
        <dbReference type="ARBA" id="ARBA00004479"/>
    </source>
</evidence>
<feature type="binding site" evidence="17">
    <location>
        <position position="1177"/>
    </location>
    <ligand>
        <name>ATP</name>
        <dbReference type="ChEBI" id="CHEBI:30616"/>
    </ligand>
</feature>
<keyword evidence="9 21" id="KW-0418">Kinase</keyword>
<dbReference type="EC" id="2.7.11.1" evidence="2"/>
<keyword evidence="5 19" id="KW-0812">Transmembrane</keyword>
<evidence type="ECO:0000256" key="7">
    <source>
        <dbReference type="ARBA" id="ARBA00022737"/>
    </source>
</evidence>
<dbReference type="InterPro" id="IPR008271">
    <property type="entry name" value="Ser/Thr_kinase_AS"/>
</dbReference>
<evidence type="ECO:0000256" key="5">
    <source>
        <dbReference type="ARBA" id="ARBA00022692"/>
    </source>
</evidence>
<keyword evidence="11 19" id="KW-1133">Transmembrane helix</keyword>
<comment type="catalytic activity">
    <reaction evidence="16">
        <text>L-seryl-[protein] + ATP = O-phospho-L-seryl-[protein] + ADP + H(+)</text>
        <dbReference type="Rhea" id="RHEA:17989"/>
        <dbReference type="Rhea" id="RHEA-COMP:9863"/>
        <dbReference type="Rhea" id="RHEA-COMP:11604"/>
        <dbReference type="ChEBI" id="CHEBI:15378"/>
        <dbReference type="ChEBI" id="CHEBI:29999"/>
        <dbReference type="ChEBI" id="CHEBI:30616"/>
        <dbReference type="ChEBI" id="CHEBI:83421"/>
        <dbReference type="ChEBI" id="CHEBI:456216"/>
        <dbReference type="EC" id="2.7.11.1"/>
    </reaction>
</comment>
<evidence type="ECO:0000313" key="21">
    <source>
        <dbReference type="EMBL" id="QIN54201.1"/>
    </source>
</evidence>
<dbReference type="InterPro" id="IPR017441">
    <property type="entry name" value="Protein_kinase_ATP_BS"/>
</dbReference>
<dbReference type="FunFam" id="3.30.200.20:FF:000060">
    <property type="entry name" value="Serine/threonine-protein kinase isoform 1"/>
    <property type="match status" value="1"/>
</dbReference>
<protein>
    <recommendedName>
        <fullName evidence="2">non-specific serine/threonine protein kinase</fullName>
        <ecNumber evidence="2">2.7.11.1</ecNumber>
    </recommendedName>
</protein>
<dbReference type="GO" id="GO:0016020">
    <property type="term" value="C:membrane"/>
    <property type="evidence" value="ECO:0007669"/>
    <property type="project" value="UniProtKB-SubCell"/>
</dbReference>
<dbReference type="SUPFAM" id="SSF56300">
    <property type="entry name" value="Metallo-dependent phosphatases"/>
    <property type="match status" value="1"/>
</dbReference>
<comment type="subcellular location">
    <subcellularLocation>
        <location evidence="1">Membrane</location>
        <topology evidence="1">Single-pass type I membrane protein</topology>
    </subcellularLocation>
</comment>
<dbReference type="InterPro" id="IPR011009">
    <property type="entry name" value="Kinase-like_dom_sf"/>
</dbReference>
<evidence type="ECO:0000256" key="19">
    <source>
        <dbReference type="SAM" id="Phobius"/>
    </source>
</evidence>
<evidence type="ECO:0000256" key="8">
    <source>
        <dbReference type="ARBA" id="ARBA00022741"/>
    </source>
</evidence>
<dbReference type="SUPFAM" id="SSF55816">
    <property type="entry name" value="5'-nucleotidase (syn. UDP-sugar hydrolase), C-terminal domain"/>
    <property type="match status" value="1"/>
</dbReference>
<evidence type="ECO:0000256" key="12">
    <source>
        <dbReference type="ARBA" id="ARBA00023136"/>
    </source>
</evidence>
<evidence type="ECO:0000256" key="4">
    <source>
        <dbReference type="ARBA" id="ARBA00022679"/>
    </source>
</evidence>
<dbReference type="Gene3D" id="3.30.200.20">
    <property type="entry name" value="Phosphorylase Kinase, domain 1"/>
    <property type="match status" value="1"/>
</dbReference>
<keyword evidence="6" id="KW-0732">Signal</keyword>
<feature type="region of interest" description="Disordered" evidence="18">
    <location>
        <begin position="918"/>
        <end position="937"/>
    </location>
</feature>
<feature type="region of interest" description="Disordered" evidence="18">
    <location>
        <begin position="944"/>
        <end position="966"/>
    </location>
</feature>
<evidence type="ECO:0000259" key="20">
    <source>
        <dbReference type="PROSITE" id="PS50011"/>
    </source>
</evidence>
<dbReference type="Proteomes" id="UP001224087">
    <property type="component" value="Segment"/>
</dbReference>
<dbReference type="PROSITE" id="PS50011">
    <property type="entry name" value="PROTEIN_KINASE_DOM"/>
    <property type="match status" value="2"/>
</dbReference>
<dbReference type="EMBL" id="MN873693">
    <property type="protein sequence ID" value="QIN54201.1"/>
    <property type="molecule type" value="Genomic_DNA"/>
</dbReference>
<dbReference type="Gene3D" id="3.60.21.10">
    <property type="match status" value="1"/>
</dbReference>
<dbReference type="InterPro" id="IPR036907">
    <property type="entry name" value="5'-Nucleotdase_C_sf"/>
</dbReference>
<dbReference type="SUPFAM" id="SSF56112">
    <property type="entry name" value="Protein kinase-like (PK-like)"/>
    <property type="match status" value="2"/>
</dbReference>
<keyword evidence="4" id="KW-0808">Transferase</keyword>
<dbReference type="Pfam" id="PF02872">
    <property type="entry name" value="5_nucleotid_C"/>
    <property type="match status" value="1"/>
</dbReference>
<dbReference type="InterPro" id="IPR051681">
    <property type="entry name" value="Ser/Thr_Kinases-Pseudokinases"/>
</dbReference>
<feature type="transmembrane region" description="Helical" evidence="19">
    <location>
        <begin position="596"/>
        <end position="626"/>
    </location>
</feature>
<dbReference type="Gene3D" id="3.90.780.10">
    <property type="entry name" value="5'-Nucleotidase, C-terminal domain"/>
    <property type="match status" value="1"/>
</dbReference>
<keyword evidence="7" id="KW-0677">Repeat</keyword>
<dbReference type="InterPro" id="IPR008334">
    <property type="entry name" value="5'-Nucleotdase_C"/>
</dbReference>
<evidence type="ECO:0000313" key="22">
    <source>
        <dbReference type="Proteomes" id="UP001224087"/>
    </source>
</evidence>
<dbReference type="SMART" id="SM00220">
    <property type="entry name" value="S_TKc"/>
    <property type="match status" value="2"/>
</dbReference>
<evidence type="ECO:0000256" key="14">
    <source>
        <dbReference type="ARBA" id="ARBA00023180"/>
    </source>
</evidence>
<dbReference type="Pfam" id="PF07714">
    <property type="entry name" value="PK_Tyr_Ser-Thr"/>
    <property type="match status" value="2"/>
</dbReference>
<organism evidence="21 22">
    <name type="scientific">Cedratvirus kamchatka</name>
    <dbReference type="NCBI Taxonomy" id="2716914"/>
    <lineage>
        <taxon>Viruses</taxon>
        <taxon>Pithoviruses</taxon>
        <taxon>Orthocedratvirinae</taxon>
        <taxon>Alphacedratvirus</taxon>
        <taxon>Alphacedratvirus rossiense</taxon>
    </lineage>
</organism>
<reference evidence="21" key="1">
    <citation type="submission" date="2019-12" db="EMBL/GenBank/DDBJ databases">
        <title>The DNA Methylation Landscape of Giant Viruses.</title>
        <authorList>
            <person name="Jeudy S."/>
            <person name="Rigou S."/>
            <person name="Alempic J.-M."/>
            <person name="Claverie J.-M."/>
            <person name="Abergel C."/>
            <person name="Legendre M."/>
        </authorList>
    </citation>
    <scope>NUCLEOTIDE SEQUENCE</scope>
    <source>
        <strain evidence="21">P4</strain>
    </source>
</reference>
<evidence type="ECO:0000256" key="18">
    <source>
        <dbReference type="SAM" id="MobiDB-lite"/>
    </source>
</evidence>
<feature type="domain" description="Protein kinase" evidence="20">
    <location>
        <begin position="1150"/>
        <end position="1400"/>
    </location>
</feature>
<accession>A0A6G8MXD6</accession>
<name>A0A6G8MXD6_9VIRU</name>